<dbReference type="STRING" id="35608.A0A2U1PUB7"/>
<protein>
    <submittedName>
        <fullName evidence="2">Protein kinase-like domain-containing protein</fullName>
    </submittedName>
</protein>
<name>A0A2U1PUB7_ARTAN</name>
<dbReference type="Gene3D" id="3.30.200.20">
    <property type="entry name" value="Phosphorylase Kinase, domain 1"/>
    <property type="match status" value="1"/>
</dbReference>
<feature type="domain" description="Protein kinase" evidence="1">
    <location>
        <begin position="347"/>
        <end position="618"/>
    </location>
</feature>
<dbReference type="InterPro" id="IPR001245">
    <property type="entry name" value="Ser-Thr/Tyr_kinase_cat_dom"/>
</dbReference>
<dbReference type="SUPFAM" id="SSF56112">
    <property type="entry name" value="Protein kinase-like (PK-like)"/>
    <property type="match status" value="3"/>
</dbReference>
<keyword evidence="3" id="KW-1185">Reference proteome</keyword>
<dbReference type="InterPro" id="IPR045272">
    <property type="entry name" value="ANXUR1/2-like"/>
</dbReference>
<dbReference type="PANTHER" id="PTHR27003">
    <property type="entry name" value="OS07G0166700 PROTEIN"/>
    <property type="match status" value="1"/>
</dbReference>
<dbReference type="GO" id="GO:0005524">
    <property type="term" value="F:ATP binding"/>
    <property type="evidence" value="ECO:0007669"/>
    <property type="project" value="InterPro"/>
</dbReference>
<dbReference type="Gene3D" id="1.10.510.10">
    <property type="entry name" value="Transferase(Phosphotransferase) domain 1"/>
    <property type="match status" value="3"/>
</dbReference>
<reference evidence="2 3" key="1">
    <citation type="journal article" date="2018" name="Mol. Plant">
        <title>The genome of Artemisia annua provides insight into the evolution of Asteraceae family and artemisinin biosynthesis.</title>
        <authorList>
            <person name="Shen Q."/>
            <person name="Zhang L."/>
            <person name="Liao Z."/>
            <person name="Wang S."/>
            <person name="Yan T."/>
            <person name="Shi P."/>
            <person name="Liu M."/>
            <person name="Fu X."/>
            <person name="Pan Q."/>
            <person name="Wang Y."/>
            <person name="Lv Z."/>
            <person name="Lu X."/>
            <person name="Zhang F."/>
            <person name="Jiang W."/>
            <person name="Ma Y."/>
            <person name="Chen M."/>
            <person name="Hao X."/>
            <person name="Li L."/>
            <person name="Tang Y."/>
            <person name="Lv G."/>
            <person name="Zhou Y."/>
            <person name="Sun X."/>
            <person name="Brodelius P.E."/>
            <person name="Rose J.K.C."/>
            <person name="Tang K."/>
        </authorList>
    </citation>
    <scope>NUCLEOTIDE SEQUENCE [LARGE SCALE GENOMIC DNA]</scope>
    <source>
        <strain evidence="3">cv. Huhao1</strain>
        <tissue evidence="2">Leaf</tissue>
    </source>
</reference>
<dbReference type="AlphaFoldDB" id="A0A2U1PUB7"/>
<dbReference type="OrthoDB" id="75710at2759"/>
<gene>
    <name evidence="2" type="ORF">CTI12_AA112070</name>
</gene>
<sequence>MASINMNELEHLKIPLEDIISATKNFDVAYHIGYGELCRVYKGELLLSEGLTIVALMRLDRVYGREWGPEIFPEIMMLSRNRHENILSLLGFCYEEGEMILVYEYYASGGSLEEHLSSPDLSWNQRLRICIGAARGLQQRHYPGDGILQRVFHGEINSGAILLDRNWNAKVANFYKSGPVGTPGFVDRPSMNTYHLTKGSFVYEFGAVLFEVLCGRSYFESHGGGPDLSWNQRLRICIGAARGLQQRHYPGDGILQRVFQGEINSGAILLDRNWNAKVANFYKSGPVGTPGFVDRPSMNTYHLTKGSFVYEFGAVLFEVLCGRSYFESHGGGDREERPSIALVLKELEIALELQIGKFYSEFLHLQIPLPLIVTATSNFAAENLIKEDSFGKDYKGKMLRSGHMTDIVARSENGEKIIVYEHAAHGSLDRHLTNATLTWFRRLQICIGVARALSHVHYDVIHCDINSSKIFLDKDWEAKLSGFELSTKYPETWKHRLLFSHHFDNSGNIDPVYLKNATVTPKYDVYSFGVVLFEVLCGRKATIGDSGVDQSLAEMAKRHFEERKLDEIIVQGLRKQMDLESLAIFSNTAYNCLKEHVKRPTMDQVVKDLEEALEHQWKRDNIEQSAAADKDLSSNRLKVNSSFSLR</sequence>
<dbReference type="GO" id="GO:0004714">
    <property type="term" value="F:transmembrane receptor protein tyrosine kinase activity"/>
    <property type="evidence" value="ECO:0007669"/>
    <property type="project" value="InterPro"/>
</dbReference>
<dbReference type="InterPro" id="IPR000719">
    <property type="entry name" value="Prot_kinase_dom"/>
</dbReference>
<dbReference type="InterPro" id="IPR011009">
    <property type="entry name" value="Kinase-like_dom_sf"/>
</dbReference>
<organism evidence="2 3">
    <name type="scientific">Artemisia annua</name>
    <name type="common">Sweet wormwood</name>
    <dbReference type="NCBI Taxonomy" id="35608"/>
    <lineage>
        <taxon>Eukaryota</taxon>
        <taxon>Viridiplantae</taxon>
        <taxon>Streptophyta</taxon>
        <taxon>Embryophyta</taxon>
        <taxon>Tracheophyta</taxon>
        <taxon>Spermatophyta</taxon>
        <taxon>Magnoliopsida</taxon>
        <taxon>eudicotyledons</taxon>
        <taxon>Gunneridae</taxon>
        <taxon>Pentapetalae</taxon>
        <taxon>asterids</taxon>
        <taxon>campanulids</taxon>
        <taxon>Asterales</taxon>
        <taxon>Asteraceae</taxon>
        <taxon>Asteroideae</taxon>
        <taxon>Anthemideae</taxon>
        <taxon>Artemisiinae</taxon>
        <taxon>Artemisia</taxon>
    </lineage>
</organism>
<accession>A0A2U1PUB7</accession>
<keyword evidence="2" id="KW-0808">Transferase</keyword>
<keyword evidence="2" id="KW-0418">Kinase</keyword>
<evidence type="ECO:0000259" key="1">
    <source>
        <dbReference type="PROSITE" id="PS50011"/>
    </source>
</evidence>
<comment type="caution">
    <text evidence="2">The sequence shown here is derived from an EMBL/GenBank/DDBJ whole genome shotgun (WGS) entry which is preliminary data.</text>
</comment>
<evidence type="ECO:0000313" key="3">
    <source>
        <dbReference type="Proteomes" id="UP000245207"/>
    </source>
</evidence>
<dbReference type="GO" id="GO:0005886">
    <property type="term" value="C:plasma membrane"/>
    <property type="evidence" value="ECO:0007669"/>
    <property type="project" value="TreeGrafter"/>
</dbReference>
<dbReference type="GO" id="GO:0009506">
    <property type="term" value="C:plasmodesma"/>
    <property type="evidence" value="ECO:0007669"/>
    <property type="project" value="TreeGrafter"/>
</dbReference>
<dbReference type="EMBL" id="PKPP01000728">
    <property type="protein sequence ID" value="PWA89349.1"/>
    <property type="molecule type" value="Genomic_DNA"/>
</dbReference>
<feature type="domain" description="Protein kinase" evidence="1">
    <location>
        <begin position="26"/>
        <end position="351"/>
    </location>
</feature>
<dbReference type="Pfam" id="PF07714">
    <property type="entry name" value="PK_Tyr_Ser-Thr"/>
    <property type="match status" value="2"/>
</dbReference>
<dbReference type="PROSITE" id="PS50011">
    <property type="entry name" value="PROTEIN_KINASE_DOM"/>
    <property type="match status" value="2"/>
</dbReference>
<dbReference type="Proteomes" id="UP000245207">
    <property type="component" value="Unassembled WGS sequence"/>
</dbReference>
<proteinExistence type="predicted"/>
<dbReference type="PANTHER" id="PTHR27003:SF383">
    <property type="entry name" value="TYROSINE-PROTEIN KINASE, NON-RECEPTOR JAK_TYK2-RELATED"/>
    <property type="match status" value="1"/>
</dbReference>
<evidence type="ECO:0000313" key="2">
    <source>
        <dbReference type="EMBL" id="PWA89349.1"/>
    </source>
</evidence>